<accession>A0A9P7D0D7</accession>
<evidence type="ECO:0000256" key="2">
    <source>
        <dbReference type="ARBA" id="ARBA00005587"/>
    </source>
</evidence>
<proteinExistence type="inferred from homology"/>
<keyword evidence="4 6" id="KW-1133">Transmembrane helix</keyword>
<dbReference type="EMBL" id="JABBWD010000046">
    <property type="protein sequence ID" value="KAG1773682.1"/>
    <property type="molecule type" value="Genomic_DNA"/>
</dbReference>
<dbReference type="InterPro" id="IPR051633">
    <property type="entry name" value="AceTr"/>
</dbReference>
<feature type="transmembrane region" description="Helical" evidence="6">
    <location>
        <begin position="153"/>
        <end position="176"/>
    </location>
</feature>
<dbReference type="PANTHER" id="PTHR31123:SF1">
    <property type="entry name" value="ACCUMULATION OF DYADS PROTEIN 2-RELATED"/>
    <property type="match status" value="1"/>
</dbReference>
<evidence type="ECO:0000313" key="7">
    <source>
        <dbReference type="EMBL" id="KAG1773682.1"/>
    </source>
</evidence>
<protein>
    <submittedName>
        <fullName evidence="7">GPR1/FUN34/yaaH family-domain-containing protein</fullName>
    </submittedName>
</protein>
<feature type="transmembrane region" description="Helical" evidence="6">
    <location>
        <begin position="41"/>
        <end position="61"/>
    </location>
</feature>
<dbReference type="NCBIfam" id="NF038013">
    <property type="entry name" value="AceTr_1"/>
    <property type="match status" value="1"/>
</dbReference>
<comment type="similarity">
    <text evidence="2">Belongs to the acetate uptake transporter (AceTr) (TC 2.A.96) family.</text>
</comment>
<gene>
    <name evidence="7" type="ORF">EV702DRAFT_1200815</name>
</gene>
<reference evidence="7" key="1">
    <citation type="journal article" date="2020" name="New Phytol.">
        <title>Comparative genomics reveals dynamic genome evolution in host specialist ectomycorrhizal fungi.</title>
        <authorList>
            <person name="Lofgren L.A."/>
            <person name="Nguyen N.H."/>
            <person name="Vilgalys R."/>
            <person name="Ruytinx J."/>
            <person name="Liao H.L."/>
            <person name="Branco S."/>
            <person name="Kuo A."/>
            <person name="LaButti K."/>
            <person name="Lipzen A."/>
            <person name="Andreopoulos W."/>
            <person name="Pangilinan J."/>
            <person name="Riley R."/>
            <person name="Hundley H."/>
            <person name="Na H."/>
            <person name="Barry K."/>
            <person name="Grigoriev I.V."/>
            <person name="Stajich J.E."/>
            <person name="Kennedy P.G."/>
        </authorList>
    </citation>
    <scope>NUCLEOTIDE SEQUENCE</scope>
    <source>
        <strain evidence="7">DOB743</strain>
    </source>
</reference>
<evidence type="ECO:0000256" key="1">
    <source>
        <dbReference type="ARBA" id="ARBA00004141"/>
    </source>
</evidence>
<dbReference type="PANTHER" id="PTHR31123">
    <property type="entry name" value="ACCUMULATION OF DYADS PROTEIN 2-RELATED"/>
    <property type="match status" value="1"/>
</dbReference>
<keyword evidence="5 6" id="KW-0472">Membrane</keyword>
<evidence type="ECO:0000256" key="6">
    <source>
        <dbReference type="SAM" id="Phobius"/>
    </source>
</evidence>
<name>A0A9P7D0D7_9AGAM</name>
<comment type="subcellular location">
    <subcellularLocation>
        <location evidence="1">Membrane</location>
        <topology evidence="1">Multi-pass membrane protein</topology>
    </subcellularLocation>
</comment>
<evidence type="ECO:0000256" key="5">
    <source>
        <dbReference type="ARBA" id="ARBA00023136"/>
    </source>
</evidence>
<evidence type="ECO:0000313" key="8">
    <source>
        <dbReference type="Proteomes" id="UP000714275"/>
    </source>
</evidence>
<dbReference type="GO" id="GO:0005886">
    <property type="term" value="C:plasma membrane"/>
    <property type="evidence" value="ECO:0007669"/>
    <property type="project" value="TreeGrafter"/>
</dbReference>
<keyword evidence="8" id="KW-1185">Reference proteome</keyword>
<keyword evidence="3 6" id="KW-0812">Transmembrane</keyword>
<organism evidence="7 8">
    <name type="scientific">Suillus placidus</name>
    <dbReference type="NCBI Taxonomy" id="48579"/>
    <lineage>
        <taxon>Eukaryota</taxon>
        <taxon>Fungi</taxon>
        <taxon>Dikarya</taxon>
        <taxon>Basidiomycota</taxon>
        <taxon>Agaricomycotina</taxon>
        <taxon>Agaricomycetes</taxon>
        <taxon>Agaricomycetidae</taxon>
        <taxon>Boletales</taxon>
        <taxon>Suillineae</taxon>
        <taxon>Suillaceae</taxon>
        <taxon>Suillus</taxon>
    </lineage>
</organism>
<feature type="transmembrane region" description="Helical" evidence="6">
    <location>
        <begin position="183"/>
        <end position="201"/>
    </location>
</feature>
<dbReference type="Proteomes" id="UP000714275">
    <property type="component" value="Unassembled WGS sequence"/>
</dbReference>
<dbReference type="OrthoDB" id="3648309at2759"/>
<dbReference type="Pfam" id="PF01184">
    <property type="entry name" value="Gpr1_Fun34_YaaH"/>
    <property type="match status" value="1"/>
</dbReference>
<evidence type="ECO:0000256" key="3">
    <source>
        <dbReference type="ARBA" id="ARBA00022692"/>
    </source>
</evidence>
<dbReference type="InterPro" id="IPR000791">
    <property type="entry name" value="Gpr1/Fun34/SatP-like"/>
</dbReference>
<dbReference type="AlphaFoldDB" id="A0A9P7D0D7"/>
<comment type="caution">
    <text evidence="7">The sequence shown here is derived from an EMBL/GenBank/DDBJ whole genome shotgun (WGS) entry which is preliminary data.</text>
</comment>
<feature type="transmembrane region" description="Helical" evidence="6">
    <location>
        <begin position="207"/>
        <end position="231"/>
    </location>
</feature>
<evidence type="ECO:0000256" key="4">
    <source>
        <dbReference type="ARBA" id="ARBA00022989"/>
    </source>
</evidence>
<sequence length="257" mass="27277">MSLSTIAEEASSKDDNYVQTVNMESPAPQMQPYKRTLGSPAILGLISWGTVFLCLSILTLASGSVNPPSLVVVIATLSVPIYTNDPGFDMVISSNGGISQIIVGIWEMFLGHTFSATVFATYGGFNFSYGVLCLPRTGLAAAFTVDGVVGKQFYNAIGIYLAIWGSIAFLLLLGALRTITPFVATNASTVCALACLSLSAITGNPDLAIASGALGIVASFSAYYSAFSLFWTQRTSFSFSFPFPFIRFPLIMAPFNV</sequence>
<dbReference type="GO" id="GO:0015123">
    <property type="term" value="F:acetate transmembrane transporter activity"/>
    <property type="evidence" value="ECO:0007669"/>
    <property type="project" value="TreeGrafter"/>
</dbReference>